<dbReference type="Gene3D" id="2.40.160.10">
    <property type="entry name" value="Porin"/>
    <property type="match status" value="1"/>
</dbReference>
<dbReference type="EMBL" id="CP007451">
    <property type="protein sequence ID" value="AHW58534.1"/>
    <property type="molecule type" value="Genomic_DNA"/>
</dbReference>
<dbReference type="eggNOG" id="COG1730">
    <property type="taxonomic scope" value="Bacteria"/>
</dbReference>
<dbReference type="EMBL" id="FOHT01000027">
    <property type="protein sequence ID" value="SET88875.1"/>
    <property type="molecule type" value="Genomic_DNA"/>
</dbReference>
<dbReference type="AlphaFoldDB" id="X5DC48"/>
<feature type="chain" id="PRO_5010514907" description="Phosphate-selective porin O and P" evidence="1">
    <location>
        <begin position="20"/>
        <end position="400"/>
    </location>
</feature>
<sequence>MKKLLLSFLIVSAGLLAFAQEDENNPNQYTNSADNLLIQDSKLLIGGYGEVHYNQPLSGDTYNNGKLDVHRVVMLLGYNFNEKTQFITEIEYEHVKEVYVEQAFLQYKLNNAINFRGGLMLVPMGIINEYHEPTTFNGVERPLVDNTITPTTWREIGFGVTGTMLPASLKYQAYVMNGFNGYDGSAKLSGAKGMRSGRQKGAESYVSAPNFAGKIEYFGIRGLNLGLSTYLGKTQSKLYNGIDKDDDAAVAMADSSVVGISMFGLDARYSVKGLQLRGQLYYAGLSNTDEYNTFTAKDGSLNDVGSAMIGYYAEAAYNVFRTVDTELQLTPFVRYEFLNTHSSVENTIAKNAAYEKTAITTGLTLALTKGAVVKTDIQFVKNAATNTYAKTFSAGIGVMF</sequence>
<evidence type="ECO:0008006" key="6">
    <source>
        <dbReference type="Google" id="ProtNLM"/>
    </source>
</evidence>
<feature type="signal peptide" evidence="1">
    <location>
        <begin position="1"/>
        <end position="19"/>
    </location>
</feature>
<dbReference type="STRING" id="1168034.FH5T_00345"/>
<dbReference type="OrthoDB" id="9768080at2"/>
<dbReference type="KEGG" id="dori:FH5T_00345"/>
<keyword evidence="4" id="KW-1185">Reference proteome</keyword>
<evidence type="ECO:0000313" key="5">
    <source>
        <dbReference type="Proteomes" id="UP000181981"/>
    </source>
</evidence>
<dbReference type="InterPro" id="IPR023614">
    <property type="entry name" value="Porin_dom_sf"/>
</dbReference>
<evidence type="ECO:0000313" key="3">
    <source>
        <dbReference type="EMBL" id="SET88875.1"/>
    </source>
</evidence>
<dbReference type="HOGENOM" id="CLU_041653_0_0_10"/>
<reference evidence="3 5" key="2">
    <citation type="submission" date="2016-10" db="EMBL/GenBank/DDBJ databases">
        <authorList>
            <person name="de Groot N.N."/>
        </authorList>
    </citation>
    <scope>NUCLEOTIDE SEQUENCE [LARGE SCALE GENOMIC DNA]</scope>
    <source>
        <strain evidence="3 5">DSM 25947</strain>
    </source>
</reference>
<dbReference type="Proteomes" id="UP000023772">
    <property type="component" value="Chromosome"/>
</dbReference>
<proteinExistence type="predicted"/>
<evidence type="ECO:0000313" key="4">
    <source>
        <dbReference type="Proteomes" id="UP000023772"/>
    </source>
</evidence>
<dbReference type="SUPFAM" id="SSF56935">
    <property type="entry name" value="Porins"/>
    <property type="match status" value="1"/>
</dbReference>
<name>X5DC48_9BACT</name>
<reference evidence="2 4" key="1">
    <citation type="submission" date="2014-03" db="EMBL/GenBank/DDBJ databases">
        <title>Complete genome sequence of a deeply braunched marine Bacteroidia bacterium Draconibacterium orientale type strain FH5T.</title>
        <authorList>
            <person name="Li X."/>
            <person name="Wang X."/>
            <person name="Xie Z."/>
            <person name="Du Z."/>
            <person name="Chen G."/>
        </authorList>
    </citation>
    <scope>NUCLEOTIDE SEQUENCE [LARGE SCALE GENOMIC DNA]</scope>
    <source>
        <strain evidence="2 4">FH5</strain>
    </source>
</reference>
<evidence type="ECO:0000256" key="1">
    <source>
        <dbReference type="SAM" id="SignalP"/>
    </source>
</evidence>
<gene>
    <name evidence="2" type="ORF">FH5T_00345</name>
    <name evidence="3" type="ORF">SAMN05444285_12730</name>
</gene>
<protein>
    <recommendedName>
        <fullName evidence="6">Phosphate-selective porin O and P</fullName>
    </recommendedName>
</protein>
<organism evidence="3 5">
    <name type="scientific">Draconibacterium orientale</name>
    <dbReference type="NCBI Taxonomy" id="1168034"/>
    <lineage>
        <taxon>Bacteria</taxon>
        <taxon>Pseudomonadati</taxon>
        <taxon>Bacteroidota</taxon>
        <taxon>Bacteroidia</taxon>
        <taxon>Marinilabiliales</taxon>
        <taxon>Prolixibacteraceae</taxon>
        <taxon>Draconibacterium</taxon>
    </lineage>
</organism>
<keyword evidence="1" id="KW-0732">Signal</keyword>
<evidence type="ECO:0000313" key="2">
    <source>
        <dbReference type="EMBL" id="AHW58534.1"/>
    </source>
</evidence>
<accession>X5DC48</accession>
<dbReference type="RefSeq" id="WP_038554147.1">
    <property type="nucleotide sequence ID" value="NZ_FOHT01000027.1"/>
</dbReference>
<dbReference type="Proteomes" id="UP000181981">
    <property type="component" value="Unassembled WGS sequence"/>
</dbReference>